<dbReference type="Pfam" id="PF07690">
    <property type="entry name" value="MFS_1"/>
    <property type="match status" value="1"/>
</dbReference>
<feature type="transmembrane region" description="Helical" evidence="5">
    <location>
        <begin position="119"/>
        <end position="140"/>
    </location>
</feature>
<dbReference type="PANTHER" id="PTHR42718:SF42">
    <property type="entry name" value="EXPORT PROTEIN"/>
    <property type="match status" value="1"/>
</dbReference>
<feature type="transmembrane region" description="Helical" evidence="5">
    <location>
        <begin position="152"/>
        <end position="170"/>
    </location>
</feature>
<evidence type="ECO:0000313" key="7">
    <source>
        <dbReference type="EMBL" id="TPG49402.1"/>
    </source>
</evidence>
<evidence type="ECO:0000256" key="4">
    <source>
        <dbReference type="ARBA" id="ARBA00023136"/>
    </source>
</evidence>
<keyword evidence="3 5" id="KW-1133">Transmembrane helix</keyword>
<proteinExistence type="predicted"/>
<accession>A0A502FJI8</accession>
<feature type="transmembrane region" description="Helical" evidence="5">
    <location>
        <begin position="371"/>
        <end position="399"/>
    </location>
</feature>
<dbReference type="InterPro" id="IPR036259">
    <property type="entry name" value="MFS_trans_sf"/>
</dbReference>
<dbReference type="GO" id="GO:0016020">
    <property type="term" value="C:membrane"/>
    <property type="evidence" value="ECO:0007669"/>
    <property type="project" value="UniProtKB-SubCell"/>
</dbReference>
<keyword evidence="4 5" id="KW-0472">Membrane</keyword>
<dbReference type="RefSeq" id="WP_140851829.1">
    <property type="nucleotide sequence ID" value="NZ_RCZC01000007.1"/>
</dbReference>
<evidence type="ECO:0000256" key="3">
    <source>
        <dbReference type="ARBA" id="ARBA00022989"/>
    </source>
</evidence>
<reference evidence="7 8" key="1">
    <citation type="journal article" date="2019" name="Environ. Microbiol.">
        <title>Species interactions and distinct microbial communities in high Arctic permafrost affected cryosols are associated with the CH4 and CO2 gas fluxes.</title>
        <authorList>
            <person name="Altshuler I."/>
            <person name="Hamel J."/>
            <person name="Turney S."/>
            <person name="Magnuson E."/>
            <person name="Levesque R."/>
            <person name="Greer C."/>
            <person name="Whyte L.G."/>
        </authorList>
    </citation>
    <scope>NUCLEOTIDE SEQUENCE [LARGE SCALE GENOMIC DNA]</scope>
    <source>
        <strain evidence="7 8">E6.1</strain>
    </source>
</reference>
<dbReference type="CDD" id="cd17321">
    <property type="entry name" value="MFS_MMR_MDR_like"/>
    <property type="match status" value="1"/>
</dbReference>
<dbReference type="PROSITE" id="PS50850">
    <property type="entry name" value="MFS"/>
    <property type="match status" value="1"/>
</dbReference>
<dbReference type="OrthoDB" id="2414439at2"/>
<feature type="transmembrane region" description="Helical" evidence="5">
    <location>
        <begin position="240"/>
        <end position="260"/>
    </location>
</feature>
<feature type="transmembrane region" description="Helical" evidence="5">
    <location>
        <begin position="94"/>
        <end position="113"/>
    </location>
</feature>
<feature type="transmembrane region" description="Helical" evidence="5">
    <location>
        <begin position="63"/>
        <end position="82"/>
    </location>
</feature>
<dbReference type="InterPro" id="IPR020846">
    <property type="entry name" value="MFS_dom"/>
</dbReference>
<feature type="transmembrane region" description="Helical" evidence="5">
    <location>
        <begin position="281"/>
        <end position="305"/>
    </location>
</feature>
<protein>
    <submittedName>
        <fullName evidence="7">MFS transporter</fullName>
    </submittedName>
</protein>
<evidence type="ECO:0000256" key="5">
    <source>
        <dbReference type="SAM" id="Phobius"/>
    </source>
</evidence>
<evidence type="ECO:0000259" key="6">
    <source>
        <dbReference type="PROSITE" id="PS50850"/>
    </source>
</evidence>
<keyword evidence="2 5" id="KW-0812">Transmembrane</keyword>
<dbReference type="GO" id="GO:0022857">
    <property type="term" value="F:transmembrane transporter activity"/>
    <property type="evidence" value="ECO:0007669"/>
    <property type="project" value="InterPro"/>
</dbReference>
<feature type="transmembrane region" description="Helical" evidence="5">
    <location>
        <begin position="348"/>
        <end position="365"/>
    </location>
</feature>
<gene>
    <name evidence="7" type="ORF">EAH76_18860</name>
</gene>
<dbReference type="SUPFAM" id="SSF103473">
    <property type="entry name" value="MFS general substrate transporter"/>
    <property type="match status" value="1"/>
</dbReference>
<dbReference type="InterPro" id="IPR011701">
    <property type="entry name" value="MFS"/>
</dbReference>
<feature type="transmembrane region" description="Helical" evidence="5">
    <location>
        <begin position="182"/>
        <end position="202"/>
    </location>
</feature>
<comment type="caution">
    <text evidence="7">The sequence shown here is derived from an EMBL/GenBank/DDBJ whole genome shotgun (WGS) entry which is preliminary data.</text>
</comment>
<dbReference type="EMBL" id="RCZC01000007">
    <property type="protein sequence ID" value="TPG49402.1"/>
    <property type="molecule type" value="Genomic_DNA"/>
</dbReference>
<evidence type="ECO:0000313" key="8">
    <source>
        <dbReference type="Proteomes" id="UP000319931"/>
    </source>
</evidence>
<sequence length="473" mass="47826">MNATLTPVSDHGQAQVGAGSAVRHPNWTIAATMLASSLAFIDGSVTNVALPAIGTTLDGDAAAVPWIINAYLLPLSALLLLGGAAGDHFGRRRMLTLGIVLFALASAGCALAPNLPVLLAARAAQGVGAAILMPNSLGILGSSFEGEARGRAIGTWAAAGAIASAIGPPLGGWLVETVGWRAIFYLNLPVAFAAIVVARRYVAESGRSPQQLDWRGALLATSALGALTWALTLWSSRHAASSGTWIGLGAGLALLAAFLWTEHRAGDRAMMPLTLFASRPFVGLSVLTLLLYGALGGLLVSIPYLLIVGGSYSPSEAGFALLPFSIVIGVASRLAGRLAERIGPRWPLTLGPLVTGMGFLVMSRIDPSASYWTGVLPGIAIVALGMAGAVAPLTTAVLASVDDRHTGTASGFNSAIARTGGLIATALAGAVITASGAALIGQFRTAALAAAVSAIAAGLTAFFTLDRKAAKTA</sequence>
<keyword evidence="8" id="KW-1185">Reference proteome</keyword>
<name>A0A502FJI8_9SPHN</name>
<evidence type="ECO:0000256" key="2">
    <source>
        <dbReference type="ARBA" id="ARBA00022692"/>
    </source>
</evidence>
<dbReference type="Proteomes" id="UP000319931">
    <property type="component" value="Unassembled WGS sequence"/>
</dbReference>
<dbReference type="Gene3D" id="1.20.1250.20">
    <property type="entry name" value="MFS general substrate transporter like domains"/>
    <property type="match status" value="1"/>
</dbReference>
<dbReference type="PANTHER" id="PTHR42718">
    <property type="entry name" value="MAJOR FACILITATOR SUPERFAMILY MULTIDRUG TRANSPORTER MFSC"/>
    <property type="match status" value="1"/>
</dbReference>
<feature type="domain" description="Major facilitator superfamily (MFS) profile" evidence="6">
    <location>
        <begin position="28"/>
        <end position="468"/>
    </location>
</feature>
<comment type="subcellular location">
    <subcellularLocation>
        <location evidence="1">Membrane</location>
        <topology evidence="1">Multi-pass membrane protein</topology>
    </subcellularLocation>
</comment>
<feature type="transmembrane region" description="Helical" evidence="5">
    <location>
        <begin position="420"/>
        <end position="440"/>
    </location>
</feature>
<dbReference type="Gene3D" id="1.20.1720.10">
    <property type="entry name" value="Multidrug resistance protein D"/>
    <property type="match status" value="1"/>
</dbReference>
<feature type="transmembrane region" description="Helical" evidence="5">
    <location>
        <begin position="214"/>
        <end position="234"/>
    </location>
</feature>
<feature type="transmembrane region" description="Helical" evidence="5">
    <location>
        <begin position="317"/>
        <end position="336"/>
    </location>
</feature>
<dbReference type="AlphaFoldDB" id="A0A502FJI8"/>
<feature type="transmembrane region" description="Helical" evidence="5">
    <location>
        <begin position="446"/>
        <end position="465"/>
    </location>
</feature>
<organism evidence="7 8">
    <name type="scientific">Sphingomonas glacialis</name>
    <dbReference type="NCBI Taxonomy" id="658225"/>
    <lineage>
        <taxon>Bacteria</taxon>
        <taxon>Pseudomonadati</taxon>
        <taxon>Pseudomonadota</taxon>
        <taxon>Alphaproteobacteria</taxon>
        <taxon>Sphingomonadales</taxon>
        <taxon>Sphingomonadaceae</taxon>
        <taxon>Sphingomonas</taxon>
    </lineage>
</organism>
<evidence type="ECO:0000256" key="1">
    <source>
        <dbReference type="ARBA" id="ARBA00004141"/>
    </source>
</evidence>